<dbReference type="AlphaFoldDB" id="A0AAE0QPH4"/>
<evidence type="ECO:0000313" key="3">
    <source>
        <dbReference type="EMBL" id="KAK3528457.1"/>
    </source>
</evidence>
<dbReference type="EMBL" id="JAUCMX010000012">
    <property type="protein sequence ID" value="KAK3528457.1"/>
    <property type="molecule type" value="Genomic_DNA"/>
</dbReference>
<evidence type="ECO:0000256" key="1">
    <source>
        <dbReference type="SAM" id="MobiDB-lite"/>
    </source>
</evidence>
<feature type="region of interest" description="Disordered" evidence="1">
    <location>
        <begin position="116"/>
        <end position="300"/>
    </location>
</feature>
<dbReference type="Proteomes" id="UP001274896">
    <property type="component" value="Unassembled WGS sequence"/>
</dbReference>
<name>A0AAE0QPH4_9TELE</name>
<feature type="region of interest" description="Disordered" evidence="1">
    <location>
        <begin position="334"/>
        <end position="355"/>
    </location>
</feature>
<feature type="region of interest" description="Disordered" evidence="1">
    <location>
        <begin position="66"/>
        <end position="88"/>
    </location>
</feature>
<feature type="transmembrane region" description="Helical" evidence="2">
    <location>
        <begin position="427"/>
        <end position="444"/>
    </location>
</feature>
<keyword evidence="2" id="KW-1133">Transmembrane helix</keyword>
<accession>A0AAE0QPH4</accession>
<feature type="compositionally biased region" description="Basic and acidic residues" evidence="1">
    <location>
        <begin position="154"/>
        <end position="163"/>
    </location>
</feature>
<gene>
    <name evidence="3" type="ORF">QTP70_000131</name>
</gene>
<feature type="compositionally biased region" description="Low complexity" evidence="1">
    <location>
        <begin position="238"/>
        <end position="248"/>
    </location>
</feature>
<feature type="region of interest" description="Disordered" evidence="1">
    <location>
        <begin position="1"/>
        <end position="52"/>
    </location>
</feature>
<feature type="compositionally biased region" description="Acidic residues" evidence="1">
    <location>
        <begin position="67"/>
        <end position="77"/>
    </location>
</feature>
<proteinExistence type="predicted"/>
<evidence type="ECO:0000256" key="2">
    <source>
        <dbReference type="SAM" id="Phobius"/>
    </source>
</evidence>
<keyword evidence="4" id="KW-1185">Reference proteome</keyword>
<protein>
    <submittedName>
        <fullName evidence="3">Uncharacterized protein</fullName>
    </submittedName>
</protein>
<reference evidence="3" key="1">
    <citation type="submission" date="2023-06" db="EMBL/GenBank/DDBJ databases">
        <title>Male Hemibagrus guttatus genome.</title>
        <authorList>
            <person name="Bian C."/>
        </authorList>
    </citation>
    <scope>NUCLEOTIDE SEQUENCE</scope>
    <source>
        <strain evidence="3">Male_cb2023</strain>
        <tissue evidence="3">Muscle</tissue>
    </source>
</reference>
<keyword evidence="2" id="KW-0472">Membrane</keyword>
<feature type="compositionally biased region" description="Low complexity" evidence="1">
    <location>
        <begin position="169"/>
        <end position="179"/>
    </location>
</feature>
<evidence type="ECO:0000313" key="4">
    <source>
        <dbReference type="Proteomes" id="UP001274896"/>
    </source>
</evidence>
<comment type="caution">
    <text evidence="3">The sequence shown here is derived from an EMBL/GenBank/DDBJ whole genome shotgun (WGS) entry which is preliminary data.</text>
</comment>
<keyword evidence="2" id="KW-0812">Transmembrane</keyword>
<sequence length="453" mass="51416">MTSRYRRLNRTGPRLKAMSQRRDEAPQLQEEGPQTGGSGLPDRSGTRREETLSDLLCATVLHLNTVENEDYSEEDNTGDAPPSRRQCLEQEDEEYEVIELWSSSSSWRNSILDSIPSMDAHSSSEHFCGKRKRRMATTDEEDSDEEGLLRKRQRVEQEGDRYELGNLGSSSSSSWSSSSILDSIPSVDAHSSSEHFCGKRKRRMATTDEEDSDEEGLLRKRQRVEQEGDGYELGNLGSSSSSSWSSSSILDSIPSVDAHSSSEHFCGKRKRRMETSDEEDIDEEAPPRKRLCNPGSRLSSSLTLSPTLEFIPTIDSSSSDFWWRMMRRRELMSGEEVTNDEEAPPARWESVEPEDDEFEVFEQIDLERSLSPSSSLSSSLDLMSFIDASTGHQFSMWVSRYEDLDDMSAYDDMPEHHQSAEVRVPQVLLVFLIIYIISVDPAPFTSLPFPFFF</sequence>
<organism evidence="3 4">
    <name type="scientific">Hemibagrus guttatus</name>
    <dbReference type="NCBI Taxonomy" id="175788"/>
    <lineage>
        <taxon>Eukaryota</taxon>
        <taxon>Metazoa</taxon>
        <taxon>Chordata</taxon>
        <taxon>Craniata</taxon>
        <taxon>Vertebrata</taxon>
        <taxon>Euteleostomi</taxon>
        <taxon>Actinopterygii</taxon>
        <taxon>Neopterygii</taxon>
        <taxon>Teleostei</taxon>
        <taxon>Ostariophysi</taxon>
        <taxon>Siluriformes</taxon>
        <taxon>Bagridae</taxon>
        <taxon>Hemibagrus</taxon>
    </lineage>
</organism>